<dbReference type="PANTHER" id="PTHR22652">
    <property type="entry name" value="NUCLEOPORIN NUP43"/>
    <property type="match status" value="1"/>
</dbReference>
<sequence length="363" mass="39457">MVLIKARKGALNEAGAVSKTVFVGSKVSRVRYLNSMGNNVDVYVSATWDGQKNRLSLLNVYNGGLDLKDIEYFYKRNDVFVTDSINDVFVEAKNTVVAGLENGTVEVCQVASNAISRVNTFHNVHKGFSSTSIVVCDGEIISGSDSGDLMRMDLTGASQPSVLSTGLSAVHCTTNCGPFEFVSGHGTGQIHLWDLRQVNPTMVTGETPISSKHTGTLLDAVTAIASHPSQPNVLAFGIQSGSVAFMDIRNTRAPIASFLKLSKFPISDLKFHPSFGGNCFALSNESLLHLDVMETRHTKTSVPYIENRQVNAWLTTSAWNSVDLNTLLSEEPKLLTSFDLSSRSILVSSDTGYMTVLTRMQFR</sequence>
<dbReference type="SMR" id="A0A1I7RM26"/>
<evidence type="ECO:0000313" key="6">
    <source>
        <dbReference type="Proteomes" id="UP000095284"/>
    </source>
</evidence>
<dbReference type="WBParaSite" id="BXY_0176100.1">
    <property type="protein sequence ID" value="BXY_0176100.1"/>
    <property type="gene ID" value="BXY_0176100"/>
</dbReference>
<dbReference type="Gene3D" id="2.130.10.10">
    <property type="entry name" value="YVTN repeat-like/Quinoprotein amine dehydrogenase"/>
    <property type="match status" value="1"/>
</dbReference>
<keyword evidence="3" id="KW-0677">Repeat</keyword>
<keyword evidence="7" id="KW-1185">Reference proteome</keyword>
<dbReference type="EMBL" id="CAJFCV020000004">
    <property type="protein sequence ID" value="CAG9118143.1"/>
    <property type="molecule type" value="Genomic_DNA"/>
</dbReference>
<dbReference type="Proteomes" id="UP000582659">
    <property type="component" value="Unassembled WGS sequence"/>
</dbReference>
<dbReference type="Proteomes" id="UP000095284">
    <property type="component" value="Unplaced"/>
</dbReference>
<evidence type="ECO:0000256" key="2">
    <source>
        <dbReference type="ARBA" id="ARBA00022574"/>
    </source>
</evidence>
<evidence type="ECO:0000256" key="3">
    <source>
        <dbReference type="ARBA" id="ARBA00022737"/>
    </source>
</evidence>
<dbReference type="AlphaFoldDB" id="A0A1I7RM26"/>
<comment type="subcellular location">
    <subcellularLocation>
        <location evidence="1">Nucleus</location>
    </subcellularLocation>
</comment>
<dbReference type="OrthoDB" id="9890280at2759"/>
<dbReference type="InterPro" id="IPR015943">
    <property type="entry name" value="WD40/YVTN_repeat-like_dom_sf"/>
</dbReference>
<name>A0A1I7RM26_BURXY</name>
<dbReference type="SUPFAM" id="SSF50978">
    <property type="entry name" value="WD40 repeat-like"/>
    <property type="match status" value="1"/>
</dbReference>
<protein>
    <submittedName>
        <fullName evidence="5">(pine wood nematode) hypothetical protein</fullName>
    </submittedName>
</protein>
<organism evidence="6 8">
    <name type="scientific">Bursaphelenchus xylophilus</name>
    <name type="common">Pinewood nematode worm</name>
    <name type="synonym">Aphelenchoides xylophilus</name>
    <dbReference type="NCBI Taxonomy" id="6326"/>
    <lineage>
        <taxon>Eukaryota</taxon>
        <taxon>Metazoa</taxon>
        <taxon>Ecdysozoa</taxon>
        <taxon>Nematoda</taxon>
        <taxon>Chromadorea</taxon>
        <taxon>Rhabditida</taxon>
        <taxon>Tylenchina</taxon>
        <taxon>Tylenchomorpha</taxon>
        <taxon>Aphelenchoidea</taxon>
        <taxon>Aphelenchoididae</taxon>
        <taxon>Bursaphelenchus</taxon>
    </lineage>
</organism>
<keyword evidence="4" id="KW-0539">Nucleus</keyword>
<reference evidence="5" key="2">
    <citation type="submission" date="2020-09" db="EMBL/GenBank/DDBJ databases">
        <authorList>
            <person name="Kikuchi T."/>
        </authorList>
    </citation>
    <scope>NUCLEOTIDE SEQUENCE</scope>
    <source>
        <strain evidence="5">Ka4C1</strain>
    </source>
</reference>
<reference evidence="8" key="1">
    <citation type="submission" date="2016-11" db="UniProtKB">
        <authorList>
            <consortium name="WormBaseParasite"/>
        </authorList>
    </citation>
    <scope>IDENTIFICATION</scope>
</reference>
<proteinExistence type="predicted"/>
<gene>
    <name evidence="5" type="ORF">BXYJ_LOCUS10095</name>
</gene>
<evidence type="ECO:0000313" key="8">
    <source>
        <dbReference type="WBParaSite" id="BXY_0176100.1"/>
    </source>
</evidence>
<dbReference type="EMBL" id="CAJFDI010000004">
    <property type="protein sequence ID" value="CAD5227729.1"/>
    <property type="molecule type" value="Genomic_DNA"/>
</dbReference>
<keyword evidence="2" id="KW-0853">WD repeat</keyword>
<evidence type="ECO:0000256" key="1">
    <source>
        <dbReference type="ARBA" id="ARBA00004123"/>
    </source>
</evidence>
<evidence type="ECO:0000313" key="7">
    <source>
        <dbReference type="Proteomes" id="UP000659654"/>
    </source>
</evidence>
<evidence type="ECO:0000313" key="5">
    <source>
        <dbReference type="EMBL" id="CAD5227729.1"/>
    </source>
</evidence>
<dbReference type="GO" id="GO:0031080">
    <property type="term" value="C:nuclear pore outer ring"/>
    <property type="evidence" value="ECO:0007669"/>
    <property type="project" value="TreeGrafter"/>
</dbReference>
<dbReference type="eggNOG" id="KOG4714">
    <property type="taxonomic scope" value="Eukaryota"/>
</dbReference>
<dbReference type="Proteomes" id="UP000659654">
    <property type="component" value="Unassembled WGS sequence"/>
</dbReference>
<dbReference type="PANTHER" id="PTHR22652:SF0">
    <property type="entry name" value="NUCLEOPORIN NUP43"/>
    <property type="match status" value="1"/>
</dbReference>
<accession>A0A1I7RM26</accession>
<dbReference type="InterPro" id="IPR036322">
    <property type="entry name" value="WD40_repeat_dom_sf"/>
</dbReference>
<evidence type="ECO:0000256" key="4">
    <source>
        <dbReference type="ARBA" id="ARBA00023242"/>
    </source>
</evidence>